<gene>
    <name evidence="8" type="ORF">JNB62_03785</name>
</gene>
<dbReference type="EMBL" id="JAEUAW010000002">
    <property type="protein sequence ID" value="MBW9092800.1"/>
    <property type="molecule type" value="Genomic_DNA"/>
</dbReference>
<keyword evidence="4 8" id="KW-0418">Kinase</keyword>
<proteinExistence type="inferred from homology"/>
<dbReference type="SUPFAM" id="SSF53613">
    <property type="entry name" value="Ribokinase-like"/>
    <property type="match status" value="1"/>
</dbReference>
<keyword evidence="5" id="KW-0067">ATP-binding</keyword>
<dbReference type="NCBIfam" id="TIGR03168">
    <property type="entry name" value="1-PFK"/>
    <property type="match status" value="1"/>
</dbReference>
<dbReference type="Pfam" id="PF00294">
    <property type="entry name" value="PfkB"/>
    <property type="match status" value="1"/>
</dbReference>
<evidence type="ECO:0000313" key="9">
    <source>
        <dbReference type="Proteomes" id="UP001196843"/>
    </source>
</evidence>
<evidence type="ECO:0000256" key="2">
    <source>
        <dbReference type="ARBA" id="ARBA00022679"/>
    </source>
</evidence>
<comment type="similarity">
    <text evidence="1">Belongs to the carbohydrate kinase PfkB family.</text>
</comment>
<comment type="caution">
    <text evidence="8">The sequence shown here is derived from an EMBL/GenBank/DDBJ whole genome shotgun (WGS) entry which is preliminary data.</text>
</comment>
<evidence type="ECO:0000256" key="4">
    <source>
        <dbReference type="ARBA" id="ARBA00022777"/>
    </source>
</evidence>
<organism evidence="8 9">
    <name type="scientific">Microbacterium jejuense</name>
    <dbReference type="NCBI Taxonomy" id="1263637"/>
    <lineage>
        <taxon>Bacteria</taxon>
        <taxon>Bacillati</taxon>
        <taxon>Actinomycetota</taxon>
        <taxon>Actinomycetes</taxon>
        <taxon>Micrococcales</taxon>
        <taxon>Microbacteriaceae</taxon>
        <taxon>Microbacterium</taxon>
    </lineage>
</organism>
<dbReference type="GO" id="GO:0016301">
    <property type="term" value="F:kinase activity"/>
    <property type="evidence" value="ECO:0007669"/>
    <property type="project" value="UniProtKB-KW"/>
</dbReference>
<dbReference type="PIRSF" id="PIRSF000535">
    <property type="entry name" value="1PFK/6PFK/LacC"/>
    <property type="match status" value="1"/>
</dbReference>
<sequence>MPRLLTVTPNPAIDVTYTVPRQAVGETLRVTDVQRRAGGKGLNVARVIRALGRDAATVQPLGGDTGRWIADELVAAGLPVIPCAVSGRSRTTVAVVDGIAHPTLYAEPGAALTRAEWSDVTDTVAAACRPGDWAIVAGSFPPGSSADDLTRLVHAAHRSGARVAVDTSGPLLVAAADAGADLVKANEAEIAEATGTSRIEAGMDALARGGATVMMSRGAQGALLREPSGAVLRRSAVEGIAGNPTGAGDAATAGLVMALAEGHDGTTALAWAALCGAAAVLAPVAGEIDPALIPALAERAGLPHDLLLPLPPERSTS</sequence>
<dbReference type="EC" id="2.7.1.-" evidence="8"/>
<name>A0ABS7HK40_9MICO</name>
<dbReference type="InterPro" id="IPR017583">
    <property type="entry name" value="Tagatose/fructose_Pkinase"/>
</dbReference>
<dbReference type="InterPro" id="IPR002173">
    <property type="entry name" value="Carboh/pur_kinase_PfkB_CS"/>
</dbReference>
<dbReference type="InterPro" id="IPR029056">
    <property type="entry name" value="Ribokinase-like"/>
</dbReference>
<evidence type="ECO:0000256" key="5">
    <source>
        <dbReference type="ARBA" id="ARBA00022840"/>
    </source>
</evidence>
<evidence type="ECO:0000256" key="6">
    <source>
        <dbReference type="PIRNR" id="PIRNR000535"/>
    </source>
</evidence>
<evidence type="ECO:0000256" key="3">
    <source>
        <dbReference type="ARBA" id="ARBA00022741"/>
    </source>
</evidence>
<dbReference type="RefSeq" id="WP_220299522.1">
    <property type="nucleotide sequence ID" value="NZ_JAEUAW010000002.1"/>
</dbReference>
<dbReference type="Proteomes" id="UP001196843">
    <property type="component" value="Unassembled WGS sequence"/>
</dbReference>
<dbReference type="PROSITE" id="PS00583">
    <property type="entry name" value="PFKB_KINASES_1"/>
    <property type="match status" value="1"/>
</dbReference>
<dbReference type="PANTHER" id="PTHR46566">
    <property type="entry name" value="1-PHOSPHOFRUCTOKINASE-RELATED"/>
    <property type="match status" value="1"/>
</dbReference>
<keyword evidence="3" id="KW-0547">Nucleotide-binding</keyword>
<evidence type="ECO:0000256" key="1">
    <source>
        <dbReference type="ARBA" id="ARBA00010688"/>
    </source>
</evidence>
<feature type="domain" description="Carbohydrate kinase PfkB" evidence="7">
    <location>
        <begin position="13"/>
        <end position="286"/>
    </location>
</feature>
<dbReference type="PANTHER" id="PTHR46566:SF5">
    <property type="entry name" value="1-PHOSPHOFRUCTOKINASE"/>
    <property type="match status" value="1"/>
</dbReference>
<evidence type="ECO:0000313" key="8">
    <source>
        <dbReference type="EMBL" id="MBW9092800.1"/>
    </source>
</evidence>
<protein>
    <submittedName>
        <fullName evidence="8">Hexose kinase</fullName>
        <ecNumber evidence="8">2.7.1.-</ecNumber>
    </submittedName>
</protein>
<reference evidence="8 9" key="1">
    <citation type="journal article" date="2021" name="MBio">
        <title>Poor Competitiveness of Bradyrhizobium in Pigeon Pea Root Colonization in Indian Soils.</title>
        <authorList>
            <person name="Chalasani D."/>
            <person name="Basu A."/>
            <person name="Pullabhotla S.V.S.R.N."/>
            <person name="Jorrin B."/>
            <person name="Neal A.L."/>
            <person name="Poole P.S."/>
            <person name="Podile A.R."/>
            <person name="Tkacz A."/>
        </authorList>
    </citation>
    <scope>NUCLEOTIDE SEQUENCE [LARGE SCALE GENOMIC DNA]</scope>
    <source>
        <strain evidence="8 9">HU14</strain>
    </source>
</reference>
<keyword evidence="9" id="KW-1185">Reference proteome</keyword>
<keyword evidence="2 6" id="KW-0808">Transferase</keyword>
<evidence type="ECO:0000259" key="7">
    <source>
        <dbReference type="Pfam" id="PF00294"/>
    </source>
</evidence>
<dbReference type="PROSITE" id="PS00584">
    <property type="entry name" value="PFKB_KINASES_2"/>
    <property type="match status" value="1"/>
</dbReference>
<accession>A0ABS7HK40</accession>
<dbReference type="Gene3D" id="3.40.1190.20">
    <property type="match status" value="1"/>
</dbReference>
<dbReference type="InterPro" id="IPR011611">
    <property type="entry name" value="PfkB_dom"/>
</dbReference>